<keyword evidence="2" id="KW-1185">Reference proteome</keyword>
<dbReference type="PANTHER" id="PTHR10974:SF39">
    <property type="entry name" value="E2F TRANSCRIPTION FACTOR CC-MB DOMAIN-CONTAINING PROTEIN"/>
    <property type="match status" value="1"/>
</dbReference>
<comment type="caution">
    <text evidence="1">The sequence shown here is derived from an EMBL/GenBank/DDBJ whole genome shotgun (WGS) entry which is preliminary data.</text>
</comment>
<dbReference type="PANTHER" id="PTHR10974">
    <property type="entry name" value="FI08016P-RELATED"/>
    <property type="match status" value="1"/>
</dbReference>
<dbReference type="AlphaFoldDB" id="A0AAN8PDB1"/>
<dbReference type="EMBL" id="JAZGQO010000011">
    <property type="protein sequence ID" value="KAK6172903.1"/>
    <property type="molecule type" value="Genomic_DNA"/>
</dbReference>
<dbReference type="Gene3D" id="3.40.720.10">
    <property type="entry name" value="Alkaline Phosphatase, subunit A"/>
    <property type="match status" value="1"/>
</dbReference>
<dbReference type="SUPFAM" id="SSF53649">
    <property type="entry name" value="Alkaline phosphatase-like"/>
    <property type="match status" value="1"/>
</dbReference>
<dbReference type="Proteomes" id="UP001347796">
    <property type="component" value="Unassembled WGS sequence"/>
</dbReference>
<gene>
    <name evidence="1" type="ORF">SNE40_016471</name>
</gene>
<dbReference type="GO" id="GO:0005615">
    <property type="term" value="C:extracellular space"/>
    <property type="evidence" value="ECO:0007669"/>
    <property type="project" value="TreeGrafter"/>
</dbReference>
<accession>A0AAN8PDB1</accession>
<evidence type="ECO:0000313" key="1">
    <source>
        <dbReference type="EMBL" id="KAK6172903.1"/>
    </source>
</evidence>
<dbReference type="Pfam" id="PF02995">
    <property type="entry name" value="DUF229"/>
    <property type="match status" value="2"/>
</dbReference>
<dbReference type="InterPro" id="IPR017850">
    <property type="entry name" value="Alkaline_phosphatase_core_sf"/>
</dbReference>
<evidence type="ECO:0000313" key="2">
    <source>
        <dbReference type="Proteomes" id="UP001347796"/>
    </source>
</evidence>
<protein>
    <submittedName>
        <fullName evidence="1">Uncharacterized protein</fullName>
    </submittedName>
</protein>
<dbReference type="InterPro" id="IPR004245">
    <property type="entry name" value="DUF229"/>
</dbReference>
<organism evidence="1 2">
    <name type="scientific">Patella caerulea</name>
    <name type="common">Rayed Mediterranean limpet</name>
    <dbReference type="NCBI Taxonomy" id="87958"/>
    <lineage>
        <taxon>Eukaryota</taxon>
        <taxon>Metazoa</taxon>
        <taxon>Spiralia</taxon>
        <taxon>Lophotrochozoa</taxon>
        <taxon>Mollusca</taxon>
        <taxon>Gastropoda</taxon>
        <taxon>Patellogastropoda</taxon>
        <taxon>Patelloidea</taxon>
        <taxon>Patellidae</taxon>
        <taxon>Patella</taxon>
    </lineage>
</organism>
<reference evidence="1 2" key="1">
    <citation type="submission" date="2024-01" db="EMBL/GenBank/DDBJ databases">
        <title>The genome of the rayed Mediterranean limpet Patella caerulea (Linnaeus, 1758).</title>
        <authorList>
            <person name="Anh-Thu Weber A."/>
            <person name="Halstead-Nussloch G."/>
        </authorList>
    </citation>
    <scope>NUCLEOTIDE SEQUENCE [LARGE SCALE GENOMIC DNA]</scope>
    <source>
        <strain evidence="1">AATW-2023a</strain>
        <tissue evidence="1">Whole specimen</tissue>
    </source>
</reference>
<sequence>MLRVRRKMKKIIFMSMVGMVLCLFFLNLKQLSIDSKVKIQKFVKSVHRLSHDIHMANLWRNSNGKRKHCEIPYLEKMILPTMSNARQDVTCHRVKPHRESCQIADDLFKSKPIGTCDHQKNYEFCKIKSYDPDDMARKSYITCSINQCVLPVYLGQINKNTGEKIWTPFNSDADLVNSIYEIEKQDNFGFFYIKCVLSNENGDLDMSNAFFDQDEGVFFVLQLILLPPMYLNHTEQKKTAEEQINVNIIFIDSVSRHHFYRSLPKTVELFSNINTNTKTKVLDFQLTQSVRSRTFETLQAMFSGYVNPDEKPFGVLAMPPVALKTEELLGKFKEKGYKTLWLEDLCYLWEWGIVKDLRVYDSTLSQIETWTKLEAALLKANIDSLGITLTSCEVMLMNNHNDPFHDLDTVCFNGRHHHEYFLEYLQMYQTHLNKMNRPFFTFYETNVAHEDTGRRIQTLDVHLEDFLNFSRNQLNTLTVVMSDHGNSYGDFLQRSEEGQIELYHPSMFLIIPEKVSHYLGDKKMKNLIENQNRLISHLDLFYTINSLLIGGEQVKVANNNQRFKVTSQGLFDQISPHRTCNDMPMINPNLCICEGFESTVSNDADHVVYAHFALGKINNEIQREYRKHHRRSSTGVGHCQQLQLYQFTNVRKSLNDNMMTLKMNLEVQSGVSNSNETDIFFVTMSVETSNHKITLQQVERISGYSRYKTCADEGVSLPFCVCDITSPHSTNQNHLSLYDLEENILLMQSSIHHIENKCLYLVSDDNHVGLVLYAVNICKDVYFDISVEVQHIKLDISTSLPVKTQVFPGEIQFLTSGVRSSPDSKWSWSYTVNFMELTLK</sequence>
<proteinExistence type="predicted"/>
<name>A0AAN8PDB1_PATCE</name>